<keyword evidence="3" id="KW-1185">Reference proteome</keyword>
<dbReference type="RefSeq" id="WP_201430826.1">
    <property type="nucleotide sequence ID" value="NZ_JAEQBW010000003.1"/>
</dbReference>
<evidence type="ECO:0000313" key="2">
    <source>
        <dbReference type="EMBL" id="MBK6265148.1"/>
    </source>
</evidence>
<dbReference type="InterPro" id="IPR049052">
    <property type="entry name" value="nSTAND1"/>
</dbReference>
<evidence type="ECO:0000313" key="3">
    <source>
        <dbReference type="Proteomes" id="UP000611723"/>
    </source>
</evidence>
<dbReference type="SUPFAM" id="SSF52540">
    <property type="entry name" value="P-loop containing nucleoside triphosphate hydrolases"/>
    <property type="match status" value="1"/>
</dbReference>
<dbReference type="EMBL" id="JAEQBW010000003">
    <property type="protein sequence ID" value="MBK6265148.1"/>
    <property type="molecule type" value="Genomic_DNA"/>
</dbReference>
<dbReference type="InterPro" id="IPR027417">
    <property type="entry name" value="P-loop_NTPase"/>
</dbReference>
<sequence>MENSNRKGHGSNVNPFPGLKPYEVEDSHFYYSYGYRTDDILSRLRENRFITLVGDAGSGKASLVNCAIIPTLLDGFAGKGGDKWKYVVFRPGTNPLKNMAIALANSKIFLKGGKIEPNFADQLNEILRENVQGLLNVFDKYKLEEEHNLLIFIDDFEDIFAYEELYESEEDKLLFINLILKFIRRSNHPVYLVMALSSDFLSESSQYSGLPEVINDSQYMIPKMDASHLGKIIVHAFKSAGIRVESALIETILQDFKEHQANNYQLQYLLKSMVDLWLSSVKTSDELLTIEFYKKAGGLEGAINKDAEQLYSVLNKVQKRICTCLFKSIAQVGENERTRAVAVEDVSKVAGCSINQLIEVIDLFTLEGLELIEIIETYDIEERLDSLDDLLDNPFSQVNKYSKITLRNVELMESWPRLKHWVEEEQKYAGIYIRLANSAALFRQDKKGYFMNPELQVALDWYQREKPGKAWAKRYPGNFENAIEYLLLSQQNYQDALRQERLRQEQKKKRDKQFRIVLIIASIISLSLAGWAYNEKMHVEKAHKLTEAESKKLGFIQDLDSLKVIYIDALQDMDSAHIDQLRREARRLNKTSNSSMREFLHFAEIMIERDSLCKKGLKSKISQIQKVLNFWSKEWNTIDVHMDSINNEHAVLFEGFCDSLKKHCACQWEMLTSINYQCTPPSRENLKDCK</sequence>
<reference evidence="2" key="1">
    <citation type="submission" date="2021-01" db="EMBL/GenBank/DDBJ databases">
        <title>Marivirga aurantiaca sp. nov., isolated from intertidal surface sediments.</title>
        <authorList>
            <person name="Zhang M."/>
        </authorList>
    </citation>
    <scope>NUCLEOTIDE SEQUENCE</scope>
    <source>
        <strain evidence="2">S37H4</strain>
    </source>
</reference>
<protein>
    <recommendedName>
        <fullName evidence="1">Novel STAND NTPase 1 domain-containing protein</fullName>
    </recommendedName>
</protein>
<evidence type="ECO:0000259" key="1">
    <source>
        <dbReference type="Pfam" id="PF20703"/>
    </source>
</evidence>
<dbReference type="Pfam" id="PF20703">
    <property type="entry name" value="nSTAND1"/>
    <property type="match status" value="1"/>
</dbReference>
<accession>A0A934WXU3</accession>
<dbReference type="Proteomes" id="UP000611723">
    <property type="component" value="Unassembled WGS sequence"/>
</dbReference>
<name>A0A934WXU3_9BACT</name>
<comment type="caution">
    <text evidence="2">The sequence shown here is derived from an EMBL/GenBank/DDBJ whole genome shotgun (WGS) entry which is preliminary data.</text>
</comment>
<gene>
    <name evidence="2" type="ORF">JKA74_08870</name>
</gene>
<dbReference type="AlphaFoldDB" id="A0A934WXU3"/>
<organism evidence="2 3">
    <name type="scientific">Marivirga aurantiaca</name>
    <dbReference type="NCBI Taxonomy" id="2802615"/>
    <lineage>
        <taxon>Bacteria</taxon>
        <taxon>Pseudomonadati</taxon>
        <taxon>Bacteroidota</taxon>
        <taxon>Cytophagia</taxon>
        <taxon>Cytophagales</taxon>
        <taxon>Marivirgaceae</taxon>
        <taxon>Marivirga</taxon>
    </lineage>
</organism>
<proteinExistence type="predicted"/>
<feature type="domain" description="Novel STAND NTPase 1" evidence="1">
    <location>
        <begin position="15"/>
        <end position="446"/>
    </location>
</feature>